<feature type="domain" description="Phage capsid-like C-terminal" evidence="3">
    <location>
        <begin position="174"/>
        <end position="377"/>
    </location>
</feature>
<accession>Q1CQW9</accession>
<dbReference type="Pfam" id="PF05065">
    <property type="entry name" value="Phage_capsid"/>
    <property type="match status" value="1"/>
</dbReference>
<keyword evidence="2" id="KW-0175">Coiled coil</keyword>
<dbReference type="NCBIfam" id="TIGR01554">
    <property type="entry name" value="major_cap_HK97"/>
    <property type="match status" value="1"/>
</dbReference>
<dbReference type="InterPro" id="IPR024455">
    <property type="entry name" value="Phage_capsid"/>
</dbReference>
<dbReference type="Gene3D" id="3.30.2400.10">
    <property type="entry name" value="Major capsid protein gp5"/>
    <property type="match status" value="1"/>
</dbReference>
<evidence type="ECO:0000259" key="3">
    <source>
        <dbReference type="Pfam" id="PF05065"/>
    </source>
</evidence>
<dbReference type="EMBL" id="CP000259">
    <property type="protein sequence ID" value="ABF31762.1"/>
    <property type="molecule type" value="Genomic_DNA"/>
</dbReference>
<dbReference type="KEGG" id="spk:MGAS9429_Spy0574"/>
<proteinExistence type="predicted"/>
<evidence type="ECO:0000313" key="4">
    <source>
        <dbReference type="EMBL" id="ABF31762.1"/>
    </source>
</evidence>
<sequence length="399" mass="44436">MEEFMFEEKIKEIKATIASLNQAIATKTAEVKNALESDDLETARSIKAEVEQAKADLVEAENDLKLYEASIEKGGAENTGGKEVPQETKTYRESVNEFIRSKGTVTNEALRFEGKDEVLIPLNQTTPIDPKTDGVKKTDVKPVSSEEILYTPAREVKTVVDLKQFTSIHPAKKASGKWPVLQCATEKMVSVEELEKNPKLAKPKFKDVEWKVETYRGAIPLSQESIDDADVDLVGIVAETIGQMKVNTTNDAIAKVLKTFEPKADVKTLDEIKKILNVDLDPAYNVSFIVSQSFYQSMDTLKDENGRYLLQDSITSVTGKVFLGKPVFVLADEVLGKNKAFVGDFKRGVLFADRKDLGLRWVDNDIYGQYLQAVLRFGVAKVDDKAGYYVTFTPEQLPS</sequence>
<evidence type="ECO:0000313" key="5">
    <source>
        <dbReference type="Proteomes" id="UP000002433"/>
    </source>
</evidence>
<gene>
    <name evidence="4" type="ordered locus">MGAS9429_Spy0574</name>
</gene>
<dbReference type="SUPFAM" id="SSF56563">
    <property type="entry name" value="Major capsid protein gp5"/>
    <property type="match status" value="1"/>
</dbReference>
<dbReference type="Proteomes" id="UP000002433">
    <property type="component" value="Chromosome"/>
</dbReference>
<comment type="subcellular location">
    <subcellularLocation>
        <location evidence="1">Virion</location>
    </subcellularLocation>
</comment>
<name>Q1CQW9_STRPC</name>
<evidence type="ECO:0000256" key="2">
    <source>
        <dbReference type="SAM" id="Coils"/>
    </source>
</evidence>
<dbReference type="InterPro" id="IPR054612">
    <property type="entry name" value="Phage_capsid-like_C"/>
</dbReference>
<organism evidence="4 5">
    <name type="scientific">Streptococcus pyogenes serotype M12 (strain MGAS9429)</name>
    <dbReference type="NCBI Taxonomy" id="370551"/>
    <lineage>
        <taxon>Bacteria</taxon>
        <taxon>Bacillati</taxon>
        <taxon>Bacillota</taxon>
        <taxon>Bacilli</taxon>
        <taxon>Lactobacillales</taxon>
        <taxon>Streptococcaceae</taxon>
        <taxon>Streptococcus</taxon>
    </lineage>
</organism>
<protein>
    <submittedName>
        <fullName evidence="4">Phage protein</fullName>
    </submittedName>
</protein>
<dbReference type="HOGENOM" id="CLU_029522_0_0_9"/>
<evidence type="ECO:0000256" key="1">
    <source>
        <dbReference type="ARBA" id="ARBA00004328"/>
    </source>
</evidence>
<dbReference type="Gene3D" id="3.30.2320.10">
    <property type="entry name" value="hypothetical protein PF0899 domain"/>
    <property type="match status" value="1"/>
</dbReference>
<reference evidence="4 5" key="1">
    <citation type="journal article" date="2006" name="Proc. Natl. Acad. Sci. U.S.A.">
        <title>Molecular genetic anatomy of inter- and intraserotype variation in the human bacterial pathogen group A Streptococcus.</title>
        <authorList>
            <person name="Beres S.B."/>
            <person name="Richter E.W."/>
            <person name="Nagiec M.J."/>
            <person name="Sumby P."/>
            <person name="Porcella S.F."/>
            <person name="DeLeo F.R."/>
            <person name="Musser J.M."/>
        </authorList>
    </citation>
    <scope>NUCLEOTIDE SEQUENCE [LARGE SCALE GENOMIC DNA]</scope>
    <source>
        <strain evidence="4 5">MGAS9429</strain>
    </source>
</reference>
<dbReference type="AlphaFoldDB" id="Q1CQW9"/>
<feature type="coiled-coil region" evidence="2">
    <location>
        <begin position="10"/>
        <end position="70"/>
    </location>
</feature>